<feature type="chain" id="PRO_5032461211" description="Outer membrane protein beta-barrel domain-containing protein" evidence="1">
    <location>
        <begin position="29"/>
        <end position="244"/>
    </location>
</feature>
<evidence type="ECO:0000259" key="2">
    <source>
        <dbReference type="Pfam" id="PF13568"/>
    </source>
</evidence>
<dbReference type="Proteomes" id="UP000560658">
    <property type="component" value="Unassembled WGS sequence"/>
</dbReference>
<sequence>MKESKKLKIKSLLAASVLLTGLSTSAMAQIGEQRQNLSVGFNAGANINSVSFTPRIKQNSMTGITGGLTARYISEKYFAMICGVQVELNFSQRGWDELFETLDENNQTVKDPSRSYTRNMTYVDIPFLAHLAFGKDRGVQFFVNAGPQISFLIGESEDINVDMNNLTNTQKEIYDHKIPNKFDYGIAAGGGLELRTRKAGNFLVEGRYYFALSDFVSTTKKDYFSRAAHGTITVKLTYLFDLKK</sequence>
<name>A0A840CXL9_9BACE</name>
<reference evidence="3" key="1">
    <citation type="submission" date="2020-08" db="EMBL/GenBank/DDBJ databases">
        <title>Genomic Encyclopedia of Type Strains, Phase IV (KMG-IV): sequencing the most valuable type-strain genomes for metagenomic binning, comparative biology and taxonomic classification.</title>
        <authorList>
            <person name="Goeker M."/>
        </authorList>
    </citation>
    <scope>NUCLEOTIDE SEQUENCE [LARGE SCALE GENOMIC DNA]</scope>
    <source>
        <strain evidence="3">DSM 105720</strain>
    </source>
</reference>
<dbReference type="RefSeq" id="WP_044159315.1">
    <property type="nucleotide sequence ID" value="NZ_JACIER010000003.1"/>
</dbReference>
<comment type="caution">
    <text evidence="3">The sequence shown here is derived from an EMBL/GenBank/DDBJ whole genome shotgun (WGS) entry which is preliminary data.</text>
</comment>
<dbReference type="AlphaFoldDB" id="A0A840CXL9"/>
<evidence type="ECO:0000313" key="4">
    <source>
        <dbReference type="Proteomes" id="UP000560658"/>
    </source>
</evidence>
<evidence type="ECO:0000256" key="1">
    <source>
        <dbReference type="SAM" id="SignalP"/>
    </source>
</evidence>
<dbReference type="EMBL" id="JACIER010000003">
    <property type="protein sequence ID" value="MBB4043319.1"/>
    <property type="molecule type" value="Genomic_DNA"/>
</dbReference>
<feature type="signal peptide" evidence="1">
    <location>
        <begin position="1"/>
        <end position="28"/>
    </location>
</feature>
<accession>A0A840CXL9</accession>
<gene>
    <name evidence="3" type="ORF">GGR06_001086</name>
</gene>
<dbReference type="Pfam" id="PF13568">
    <property type="entry name" value="OMP_b-brl_2"/>
    <property type="match status" value="1"/>
</dbReference>
<organism evidence="3 4">
    <name type="scientific">Bacteroides reticulotermitis</name>
    <dbReference type="NCBI Taxonomy" id="1133319"/>
    <lineage>
        <taxon>Bacteria</taxon>
        <taxon>Pseudomonadati</taxon>
        <taxon>Bacteroidota</taxon>
        <taxon>Bacteroidia</taxon>
        <taxon>Bacteroidales</taxon>
        <taxon>Bacteroidaceae</taxon>
        <taxon>Bacteroides</taxon>
    </lineage>
</organism>
<evidence type="ECO:0000313" key="3">
    <source>
        <dbReference type="EMBL" id="MBB4043319.1"/>
    </source>
</evidence>
<feature type="domain" description="Outer membrane protein beta-barrel" evidence="2">
    <location>
        <begin position="28"/>
        <end position="215"/>
    </location>
</feature>
<protein>
    <recommendedName>
        <fullName evidence="2">Outer membrane protein beta-barrel domain-containing protein</fullName>
    </recommendedName>
</protein>
<dbReference type="InterPro" id="IPR025665">
    <property type="entry name" value="Beta-barrel_OMP_2"/>
</dbReference>
<keyword evidence="1" id="KW-0732">Signal</keyword>
<keyword evidence="4" id="KW-1185">Reference proteome</keyword>
<proteinExistence type="predicted"/>